<accession>A0A917JPP1</accession>
<keyword evidence="2" id="KW-1185">Reference proteome</keyword>
<sequence>MQKNSGLFKNPTKVASNPSHARLEKIKELTRQYIESNNGLVELLWDLELAIFSEENQARKEIWQSLYNELQEKHTASGAKEKITALLHTIEALEVELKGGSTIGRSPYRL</sequence>
<reference evidence="1" key="1">
    <citation type="journal article" date="2014" name="Int. J. Syst. Evol. Microbiol.">
        <title>Complete genome sequence of Corynebacterium casei LMG S-19264T (=DSM 44701T), isolated from a smear-ripened cheese.</title>
        <authorList>
            <consortium name="US DOE Joint Genome Institute (JGI-PGF)"/>
            <person name="Walter F."/>
            <person name="Albersmeier A."/>
            <person name="Kalinowski J."/>
            <person name="Ruckert C."/>
        </authorList>
    </citation>
    <scope>NUCLEOTIDE SEQUENCE</scope>
    <source>
        <strain evidence="1">JCM 13919</strain>
    </source>
</reference>
<gene>
    <name evidence="1" type="ORF">GCM10007966_02500</name>
</gene>
<proteinExistence type="predicted"/>
<protein>
    <submittedName>
        <fullName evidence="1">Uncharacterized protein</fullName>
    </submittedName>
</protein>
<evidence type="ECO:0000313" key="2">
    <source>
        <dbReference type="Proteomes" id="UP000630149"/>
    </source>
</evidence>
<comment type="caution">
    <text evidence="1">The sequence shown here is derived from an EMBL/GenBank/DDBJ whole genome shotgun (WGS) entry which is preliminary data.</text>
</comment>
<dbReference type="RefSeq" id="WP_131775490.1">
    <property type="nucleotide sequence ID" value="NZ_BMOB01000001.1"/>
</dbReference>
<organism evidence="1 2">
    <name type="scientific">Legionella impletisoli</name>
    <dbReference type="NCBI Taxonomy" id="343510"/>
    <lineage>
        <taxon>Bacteria</taxon>
        <taxon>Pseudomonadati</taxon>
        <taxon>Pseudomonadota</taxon>
        <taxon>Gammaproteobacteria</taxon>
        <taxon>Legionellales</taxon>
        <taxon>Legionellaceae</taxon>
        <taxon>Legionella</taxon>
    </lineage>
</organism>
<dbReference type="OrthoDB" id="9852836at2"/>
<dbReference type="Proteomes" id="UP000630149">
    <property type="component" value="Unassembled WGS sequence"/>
</dbReference>
<dbReference type="EMBL" id="BMOB01000001">
    <property type="protein sequence ID" value="GGI77299.1"/>
    <property type="molecule type" value="Genomic_DNA"/>
</dbReference>
<reference evidence="1" key="2">
    <citation type="submission" date="2020-09" db="EMBL/GenBank/DDBJ databases">
        <authorList>
            <person name="Sun Q."/>
            <person name="Ohkuma M."/>
        </authorList>
    </citation>
    <scope>NUCLEOTIDE SEQUENCE</scope>
    <source>
        <strain evidence="1">JCM 13919</strain>
    </source>
</reference>
<evidence type="ECO:0000313" key="1">
    <source>
        <dbReference type="EMBL" id="GGI77299.1"/>
    </source>
</evidence>
<dbReference type="AlphaFoldDB" id="A0A917JPP1"/>
<name>A0A917JPP1_9GAMM</name>